<protein>
    <recommendedName>
        <fullName evidence="2">proteasome endopeptidase complex</fullName>
        <ecNumber evidence="2">3.4.25.1</ecNumber>
    </recommendedName>
</protein>
<keyword evidence="9" id="KW-1185">Reference proteome</keyword>
<evidence type="ECO:0000256" key="1">
    <source>
        <dbReference type="ARBA" id="ARBA00001198"/>
    </source>
</evidence>
<sequence>MNANPQMPQMNQLTDTQKIEMLKTGTTTIGIVCDGAVILATESQATAGFFVATKEAQKLYPINEYVGATMAGGVADCQYVIGQVQAISRLEHIQTGKIPKVKKIANIMRNILFNGRSFFYAWHIVGGVEEEEGKWVGKIYPIDFIGYMSEGEQFASLGSGSSFALGVLENGYEEGMSEEEAIALARKALDASRARDAGSGYAVQIVVINKDGLKAIAGPLAEK</sequence>
<keyword evidence="6 8" id="KW-0378">Hydrolase</keyword>
<dbReference type="PANTHER" id="PTHR32194">
    <property type="entry name" value="METALLOPROTEASE TLDD"/>
    <property type="match status" value="1"/>
</dbReference>
<evidence type="ECO:0000256" key="6">
    <source>
        <dbReference type="ARBA" id="ARBA00022801"/>
    </source>
</evidence>
<dbReference type="PRINTS" id="PR00141">
    <property type="entry name" value="PROTEASOME"/>
</dbReference>
<name>A0ABY6HTB1_9ARCH</name>
<keyword evidence="4" id="KW-0645">Protease</keyword>
<evidence type="ECO:0000313" key="9">
    <source>
        <dbReference type="Proteomes" id="UP001208689"/>
    </source>
</evidence>
<dbReference type="Proteomes" id="UP001208689">
    <property type="component" value="Chromosome"/>
</dbReference>
<reference evidence="8" key="1">
    <citation type="submission" date="2022-09" db="EMBL/GenBank/DDBJ databases">
        <title>Actin cytoskeleton and complex cell architecture in an #Asgard archaeon.</title>
        <authorList>
            <person name="Ponce Toledo R.I."/>
            <person name="Schleper C."/>
            <person name="Rodrigues Oliveira T."/>
            <person name="Wollweber F."/>
            <person name="Xu J."/>
            <person name="Rittmann S."/>
            <person name="Klingl A."/>
            <person name="Pilhofer M."/>
        </authorList>
    </citation>
    <scope>NUCLEOTIDE SEQUENCE</scope>
    <source>
        <strain evidence="8">B-35</strain>
    </source>
</reference>
<evidence type="ECO:0000256" key="5">
    <source>
        <dbReference type="ARBA" id="ARBA00022698"/>
    </source>
</evidence>
<dbReference type="GO" id="GO:0016787">
    <property type="term" value="F:hydrolase activity"/>
    <property type="evidence" value="ECO:0007669"/>
    <property type="project" value="UniProtKB-KW"/>
</dbReference>
<comment type="catalytic activity">
    <reaction evidence="1">
        <text>Cleavage of peptide bonds with very broad specificity.</text>
        <dbReference type="EC" id="3.4.25.1"/>
    </reaction>
</comment>
<dbReference type="InterPro" id="IPR023333">
    <property type="entry name" value="Proteasome_suB-type"/>
</dbReference>
<dbReference type="InterPro" id="IPR029055">
    <property type="entry name" value="Ntn_hydrolases_N"/>
</dbReference>
<organism evidence="8 9">
    <name type="scientific">Candidatus Lokiarchaeum ossiferum</name>
    <dbReference type="NCBI Taxonomy" id="2951803"/>
    <lineage>
        <taxon>Archaea</taxon>
        <taxon>Promethearchaeati</taxon>
        <taxon>Promethearchaeota</taxon>
        <taxon>Promethearchaeia</taxon>
        <taxon>Promethearchaeales</taxon>
        <taxon>Promethearchaeaceae</taxon>
        <taxon>Candidatus Lokiarchaeum</taxon>
    </lineage>
</organism>
<keyword evidence="3" id="KW-0963">Cytoplasm</keyword>
<dbReference type="EC" id="3.4.25.1" evidence="2"/>
<evidence type="ECO:0000313" key="8">
    <source>
        <dbReference type="EMBL" id="UYP45704.1"/>
    </source>
</evidence>
<keyword evidence="5" id="KW-0888">Threonine protease</keyword>
<dbReference type="InterPro" id="IPR000243">
    <property type="entry name" value="Pept_T1A_subB"/>
</dbReference>
<evidence type="ECO:0000256" key="2">
    <source>
        <dbReference type="ARBA" id="ARBA00012039"/>
    </source>
</evidence>
<dbReference type="PROSITE" id="PS51476">
    <property type="entry name" value="PROTEASOME_BETA_2"/>
    <property type="match status" value="1"/>
</dbReference>
<dbReference type="GO" id="GO:0000502">
    <property type="term" value="C:proteasome complex"/>
    <property type="evidence" value="ECO:0007669"/>
    <property type="project" value="UniProtKB-KW"/>
</dbReference>
<dbReference type="Gene3D" id="3.60.20.10">
    <property type="entry name" value="Glutamine Phosphoribosylpyrophosphate, subunit 1, domain 1"/>
    <property type="match status" value="1"/>
</dbReference>
<evidence type="ECO:0000256" key="3">
    <source>
        <dbReference type="ARBA" id="ARBA00022490"/>
    </source>
</evidence>
<dbReference type="SUPFAM" id="SSF56235">
    <property type="entry name" value="N-terminal nucleophile aminohydrolases (Ntn hydrolases)"/>
    <property type="match status" value="1"/>
</dbReference>
<gene>
    <name evidence="8" type="ORF">NEF87_001989</name>
</gene>
<dbReference type="InterPro" id="IPR016050">
    <property type="entry name" value="Proteasome_bsu_CS"/>
</dbReference>
<dbReference type="EMBL" id="CP104013">
    <property type="protein sequence ID" value="UYP45704.1"/>
    <property type="molecule type" value="Genomic_DNA"/>
</dbReference>
<keyword evidence="7 8" id="KW-0647">Proteasome</keyword>
<dbReference type="PROSITE" id="PS00854">
    <property type="entry name" value="PROTEASOME_BETA_1"/>
    <property type="match status" value="1"/>
</dbReference>
<evidence type="ECO:0000256" key="4">
    <source>
        <dbReference type="ARBA" id="ARBA00022670"/>
    </source>
</evidence>
<proteinExistence type="predicted"/>
<dbReference type="Pfam" id="PF00227">
    <property type="entry name" value="Proteasome"/>
    <property type="match status" value="1"/>
</dbReference>
<accession>A0ABY6HTB1</accession>
<evidence type="ECO:0000256" key="7">
    <source>
        <dbReference type="ARBA" id="ARBA00022942"/>
    </source>
</evidence>
<dbReference type="PANTHER" id="PTHR32194:SF0">
    <property type="entry name" value="ATP-DEPENDENT PROTEASE SUBUNIT HSLV"/>
    <property type="match status" value="1"/>
</dbReference>
<dbReference type="InterPro" id="IPR001353">
    <property type="entry name" value="Proteasome_sua/b"/>
</dbReference>